<dbReference type="Proteomes" id="UP000198767">
    <property type="component" value="Unassembled WGS sequence"/>
</dbReference>
<dbReference type="STRING" id="1156985.SAMN04488118_11140"/>
<sequence>MTPVCNKPPAYTFLCRALTEHHNFLRYERCEHGTVQKSDVFNATQPEVRQEFGLVVVI</sequence>
<name>A0A1G5R9Y0_9RHOB</name>
<organism evidence="1 2">
    <name type="scientific">Epibacterium ulvae</name>
    <dbReference type="NCBI Taxonomy" id="1156985"/>
    <lineage>
        <taxon>Bacteria</taxon>
        <taxon>Pseudomonadati</taxon>
        <taxon>Pseudomonadota</taxon>
        <taxon>Alphaproteobacteria</taxon>
        <taxon>Rhodobacterales</taxon>
        <taxon>Roseobacteraceae</taxon>
        <taxon>Epibacterium</taxon>
    </lineage>
</organism>
<reference evidence="1 2" key="1">
    <citation type="submission" date="2016-10" db="EMBL/GenBank/DDBJ databases">
        <authorList>
            <person name="de Groot N.N."/>
        </authorList>
    </citation>
    <scope>NUCLEOTIDE SEQUENCE [LARGE SCALE GENOMIC DNA]</scope>
    <source>
        <strain evidence="1 2">U95</strain>
    </source>
</reference>
<accession>A0A1G5R9Y0</accession>
<evidence type="ECO:0000313" key="1">
    <source>
        <dbReference type="EMBL" id="SCZ70903.1"/>
    </source>
</evidence>
<proteinExistence type="predicted"/>
<evidence type="ECO:0000313" key="2">
    <source>
        <dbReference type="Proteomes" id="UP000198767"/>
    </source>
</evidence>
<gene>
    <name evidence="1" type="ORF">SAMN04488118_11140</name>
</gene>
<keyword evidence="2" id="KW-1185">Reference proteome</keyword>
<dbReference type="EMBL" id="FMWG01000011">
    <property type="protein sequence ID" value="SCZ70903.1"/>
    <property type="molecule type" value="Genomic_DNA"/>
</dbReference>
<dbReference type="AlphaFoldDB" id="A0A1G5R9Y0"/>
<protein>
    <submittedName>
        <fullName evidence="1">Uncharacterized protein</fullName>
    </submittedName>
</protein>